<dbReference type="InterPro" id="IPR045828">
    <property type="entry name" value="PKD_Bacteroidetes"/>
</dbReference>
<comment type="caution">
    <text evidence="2">The sequence shown here is derived from an EMBL/GenBank/DDBJ whole genome shotgun (WGS) entry which is preliminary data.</text>
</comment>
<dbReference type="Gene3D" id="2.60.40.10">
    <property type="entry name" value="Immunoglobulins"/>
    <property type="match status" value="5"/>
</dbReference>
<feature type="domain" description="Immunoglobulin" evidence="1">
    <location>
        <begin position="2135"/>
        <end position="2208"/>
    </location>
</feature>
<feature type="domain" description="Immunoglobulin" evidence="1">
    <location>
        <begin position="1973"/>
        <end position="2045"/>
    </location>
</feature>
<evidence type="ECO:0000313" key="3">
    <source>
        <dbReference type="Proteomes" id="UP000290848"/>
    </source>
</evidence>
<feature type="domain" description="Immunoglobulin" evidence="1">
    <location>
        <begin position="2475"/>
        <end position="2546"/>
    </location>
</feature>
<dbReference type="Pfam" id="PF19081">
    <property type="entry name" value="Ig_7"/>
    <property type="match status" value="4"/>
</dbReference>
<feature type="domain" description="Immunoglobulin" evidence="1">
    <location>
        <begin position="1886"/>
        <end position="1964"/>
    </location>
</feature>
<proteinExistence type="predicted"/>
<feature type="domain" description="Immunoglobulin" evidence="1">
    <location>
        <begin position="2217"/>
        <end position="2287"/>
    </location>
</feature>
<dbReference type="SMART" id="SM00409">
    <property type="entry name" value="IG"/>
    <property type="match status" value="7"/>
</dbReference>
<organism evidence="2 3">
    <name type="scientific">Arcticibacter tournemirensis</name>
    <dbReference type="NCBI Taxonomy" id="699437"/>
    <lineage>
        <taxon>Bacteria</taxon>
        <taxon>Pseudomonadati</taxon>
        <taxon>Bacteroidota</taxon>
        <taxon>Sphingobacteriia</taxon>
        <taxon>Sphingobacteriales</taxon>
        <taxon>Sphingobacteriaceae</taxon>
        <taxon>Arcticibacter</taxon>
    </lineage>
</organism>
<name>A0A4Q0M3A5_9SPHI</name>
<accession>A0A4Q0M3A5</accession>
<evidence type="ECO:0000313" key="2">
    <source>
        <dbReference type="EMBL" id="RXF67056.1"/>
    </source>
</evidence>
<protein>
    <submittedName>
        <fullName evidence="2">T9SS type B sorting domain-containing protein</fullName>
    </submittedName>
</protein>
<reference evidence="2 3" key="1">
    <citation type="submission" date="2018-12" db="EMBL/GenBank/DDBJ databases">
        <title>The Draft Genome Sequence of the Soil Bacterium Pedobacter tournemirensis R1.</title>
        <authorList>
            <person name="He J."/>
        </authorList>
    </citation>
    <scope>NUCLEOTIDE SEQUENCE [LARGE SCALE GENOMIC DNA]</scope>
    <source>
        <strain evidence="2 3">R1</strain>
    </source>
</reference>
<dbReference type="Proteomes" id="UP000290848">
    <property type="component" value="Unassembled WGS sequence"/>
</dbReference>
<dbReference type="NCBIfam" id="TIGR04131">
    <property type="entry name" value="Bac_Flav_CTERM"/>
    <property type="match status" value="1"/>
</dbReference>
<dbReference type="InterPro" id="IPR013783">
    <property type="entry name" value="Ig-like_fold"/>
</dbReference>
<evidence type="ECO:0000259" key="1">
    <source>
        <dbReference type="SMART" id="SM00409"/>
    </source>
</evidence>
<dbReference type="Pfam" id="PF19406">
    <property type="entry name" value="PKD_5"/>
    <property type="match status" value="11"/>
</dbReference>
<dbReference type="Pfam" id="PF13585">
    <property type="entry name" value="CHU_C"/>
    <property type="match status" value="1"/>
</dbReference>
<feature type="domain" description="Immunoglobulin" evidence="1">
    <location>
        <begin position="2054"/>
        <end position="2126"/>
    </location>
</feature>
<gene>
    <name evidence="2" type="ORF">EKH83_20865</name>
</gene>
<sequence length="2634" mass="271675">MIIHASGFIKKSLLLLLLLVSFFLESRAQDCSIPIIVDLRASPNISKAIPAKRKGNCCGDQNCVTFKIYLNPGSDLLSFSTSQITGAGFYSIDCGSLIPSGTAACLSDASDEVIITYCKPGGNEEVYTIKASTEVSASADINLRQGCTGEMFVNGLQTESITWTSIYPGTHGQYNSYLSCTSGCPITYVTPLPGAPAYIDYQVSGPGAACAGTKTDTIRVYTSPPLTVDISPANPAICSDGSGSTVLTAVTTGGIPPFTYLWSDGQTTPSITVNTAGSYSVTVLDNTVNCAPVSQSVEVAAIPTPATPSVDGTTICSGNTAVLTATSPGGTYQWFNSASGGTLLFTGDSFTTPVLITSMTYYVQTTVNGCTSQRTPVTVNVTPVPAAPIAQSATICSDNAVTLSATSPGGIYQWFDSASGGTLLGTGPVFTTPVLTTTTSYYVQTTVNNCTSPRTRVTVTVKPVPPAPAATGASICSGSSAKLTATAPGGNYAWFSASEGGELLATTPDLFTPILTSTTTYYVQTTVNGCTSARSPVTVTVNPLPQAPAVADLTICQYSSATFNIADAGEIYRWYDAPENGNLLSTGSSFTTPPLSNTTTYYVDATSVSGCTGIRTAVTATINYPKNPAFVYSSGTYCISGIDPIPTIIGGETGTFSAGPGLVFTDPNTGEIDLSASLPGLYEITFIANNPCAYTSTVSLTITNAPDASFTYSNSYCRKQNNAIPVFLPGSSAGTFSASPTGLVFLNASTGEIDLNLSAAGTYTITNLIAAAAGCSEASFSQVVTINPESIADAGPDQTICSGNSVILNGQIGGSATSGKWSGGLGTFSDVFALNAVYTPAAGETSVYLTLTADTGPCDGQNNTMHITIEPTPVITSSASKTVCNDQPQQYTITSSVSGTTFTWSRAPVAGIDNMAVAGQTSGVINEVLHNSTLNPVVVNYEITPVASGCTGGVFIYQVTVNPTPTVTGIASDTVCNDELQNYTITGGVGNTTFIWNRAEIAGISNPAISGQTSDKITETLHNATPYPLIVTYEIIPMANGCAGATFSYEVTVNPSPVVTSDSSGTICNDQPQNYTITSDVSNTTFSWSRAAISGISNPAVTGQTSSIITETLHNSTNSPVIVSYEITPAANGCTGNPFIYTVTVNPTPMVTSNTSATVCNDKPQNYTIAGGSINTTFVWSRAPVPGISNTAVTGRISNVITETLHNITTSPVTVSYEIIPRANGCTGDPFIYTVTVNPTPTVNSSSSATVCNDEPQNYTITGGVNNTTFTWSRAEIQGISNPAVMGQSGNVITETLHNSMATSITVSYEIIPAVNGCPGDPFIYSVTVKPTPTVTSNPSGTLCNDELQNYVITGSVNNSTFSWSRAEVAGISNPAVTGQSGDTITEALHNNTDSPIVVSYQIIPMANGCSGDPFMYSVTINPTPGITSNSAAVVCNDAPQNYTITGNVNNTSFTWSRLAVAGIGNPAVTGQTGNVISETLHNSTNAPIIVSYEITPQANGCTGDPFIYKVTVNPTPAVSSGSSVIVCNDEQQNYTITSDVSNTTFSWSRAAVPGISNPAVSGQTGGIIAETLHNDTDSPVIVSYEITPILNGCAGNSFVYNVTVNPTPSVSSSSSATICNDEPQNYIITAGVSGTSFSWSRADVAGISNPAVAGQTSNVITETIHNNTTSPITVSYQIIPTANGCTGTPFTYNVTVNPTPVVTSSSSATVCSDEQQNYIITGGVTNTVFTWSRTQVPGISNAATVGQTGSAITETLHNTTASPVIVSYEIIPTANGCTGDPFIYIVTVNPTPAVTNTDLAKTICSGETLPPVILTSDVSGTTFSWTATASGGITGFTGNGNGDIPAQTIINTSAVSGALTYSITAFHDGCQGATKYLVITVNPIPSTPLVTSDSPLCAGSVLNLGTPAVAGASYSWSGPNGFVSNEQNPSLPNLSLAAGGTYFVQTTVNGCTSSAGTTEVTVVPLPSTPAPLSNSPICAGSTLILSTTSIAGASYNWTGPNGFSSSLQNPEINNASSTASGTYSLTVTVNGCPSAAGTTEVAVNSIPPAPLAGSNSPLCAGNNVNLSAESISGATYTWTGPNGFSSNLRNPVISSASLAHAGTYYVTVTIEGCTGPAQPVNVEINTTPIDPVVTATTPVCAGETVSLEATEFAGAVYTWTGPAGFTSNLRNPVINNASPATTGTYTVIISSPGCGINITKDIFVKVNDIPTAPTVSNNGPVCEGGTIRLSASSVPGASYSWTGPNGFISSLQNPDILNATMLNAGIYQLFITVDGCVSRVSETRVAINEASVVNAGTDHTVCSANPLVALDGKISGGSSTGIWSTSGTGTFPQGNTSLMGIYSPSPADIISGSIRLTLTSTNNKCDAVVSSFVVTIQQAPAVAAGPDQEVCSNNPDVKLNGSVSAQYGAVWSSSGTGRFSPSNADLNATYIPGREDISTGNVILRLSSTGNGTCSAVSDELNISIIRPPVITALTDIYIFENESLVLEPKVSGENLEYSWAPFNYLSDSTIRNPSVKGVEDITYTLTVKGRAGCVETSQVSVKVLKPIKIPNTFTPNNDGVNDVFNIRELDDYPGVSVTIFNRYGSKLFSSQGYDSPWDGTHNGNPVPTGVYYYVIDIPVYNKTLSGYITVIK</sequence>
<dbReference type="InterPro" id="IPR003599">
    <property type="entry name" value="Ig_sub"/>
</dbReference>
<feature type="domain" description="Immunoglobulin" evidence="1">
    <location>
        <begin position="468"/>
        <end position="540"/>
    </location>
</feature>
<dbReference type="InterPro" id="IPR035986">
    <property type="entry name" value="PKD_dom_sf"/>
</dbReference>
<dbReference type="EMBL" id="RXOC01000021">
    <property type="protein sequence ID" value="RXF67056.1"/>
    <property type="molecule type" value="Genomic_DNA"/>
</dbReference>
<dbReference type="RefSeq" id="WP_128771407.1">
    <property type="nucleotide sequence ID" value="NZ_RXOC01000021.1"/>
</dbReference>
<dbReference type="InterPro" id="IPR026341">
    <property type="entry name" value="T9SS_type_B"/>
</dbReference>
<dbReference type="SUPFAM" id="SSF49299">
    <property type="entry name" value="PKD domain"/>
    <property type="match status" value="1"/>
</dbReference>
<dbReference type="InterPro" id="IPR044023">
    <property type="entry name" value="Ig_7"/>
</dbReference>